<comment type="function">
    <text evidence="4">Removes the pyruvyl group from chorismate, with concomitant aromatization of the ring, to provide 4-hydroxybenzoate (4HB) for the ubiquinone pathway.</text>
</comment>
<dbReference type="EMBL" id="FNVQ01000006">
    <property type="protein sequence ID" value="SEG83837.1"/>
    <property type="molecule type" value="Genomic_DNA"/>
</dbReference>
<dbReference type="GO" id="GO:0006744">
    <property type="term" value="P:ubiquinone biosynthetic process"/>
    <property type="evidence" value="ECO:0007669"/>
    <property type="project" value="UniProtKB-UniRule"/>
</dbReference>
<comment type="subcellular location">
    <subcellularLocation>
        <location evidence="4">Cytoplasm</location>
    </subcellularLocation>
</comment>
<dbReference type="HAMAP" id="MF_01632">
    <property type="entry name" value="UbiC"/>
    <property type="match status" value="1"/>
</dbReference>
<dbReference type="GO" id="GO:0008813">
    <property type="term" value="F:chorismate lyase activity"/>
    <property type="evidence" value="ECO:0007669"/>
    <property type="project" value="UniProtKB-UniRule"/>
</dbReference>
<reference evidence="5 6" key="1">
    <citation type="submission" date="2016-10" db="EMBL/GenBank/DDBJ databases">
        <authorList>
            <person name="de Groot N.N."/>
        </authorList>
    </citation>
    <scope>NUCLEOTIDE SEQUENCE [LARGE SCALE GENOMIC DNA]</scope>
    <source>
        <strain evidence="5 6">DSM 22012</strain>
    </source>
</reference>
<keyword evidence="2 4" id="KW-0831">Ubiquinone biosynthesis</keyword>
<keyword evidence="6" id="KW-1185">Reference proteome</keyword>
<evidence type="ECO:0000256" key="3">
    <source>
        <dbReference type="ARBA" id="ARBA00023239"/>
    </source>
</evidence>
<evidence type="ECO:0000313" key="5">
    <source>
        <dbReference type="EMBL" id="SEG83837.1"/>
    </source>
</evidence>
<dbReference type="Proteomes" id="UP000236745">
    <property type="component" value="Unassembled WGS sequence"/>
</dbReference>
<keyword evidence="3 4" id="KW-0456">Lyase</keyword>
<evidence type="ECO:0000256" key="1">
    <source>
        <dbReference type="ARBA" id="ARBA00022490"/>
    </source>
</evidence>
<organism evidence="5 6">
    <name type="scientific">Marinobacterium lutimaris</name>
    <dbReference type="NCBI Taxonomy" id="568106"/>
    <lineage>
        <taxon>Bacteria</taxon>
        <taxon>Pseudomonadati</taxon>
        <taxon>Pseudomonadota</taxon>
        <taxon>Gammaproteobacteria</taxon>
        <taxon>Oceanospirillales</taxon>
        <taxon>Oceanospirillaceae</taxon>
        <taxon>Marinobacterium</taxon>
    </lineage>
</organism>
<evidence type="ECO:0000313" key="6">
    <source>
        <dbReference type="Proteomes" id="UP000236745"/>
    </source>
</evidence>
<dbReference type="InterPro" id="IPR007440">
    <property type="entry name" value="Chorismate--pyruvate_lyase"/>
</dbReference>
<dbReference type="AlphaFoldDB" id="A0A1H6DEI2"/>
<dbReference type="Gene3D" id="3.40.1410.10">
    <property type="entry name" value="Chorismate lyase-like"/>
    <property type="match status" value="1"/>
</dbReference>
<protein>
    <recommendedName>
        <fullName evidence="4">Probable chorismate pyruvate-lyase</fullName>
        <shortName evidence="4">CL</shortName>
        <shortName evidence="4">CPL</shortName>
        <ecNumber evidence="4">4.1.3.40</ecNumber>
    </recommendedName>
</protein>
<feature type="binding site" evidence="4">
    <location>
        <position position="118"/>
    </location>
    <ligand>
        <name>substrate</name>
    </ligand>
</feature>
<dbReference type="InterPro" id="IPR028978">
    <property type="entry name" value="Chorismate_lyase_/UTRA_dom_sf"/>
</dbReference>
<dbReference type="GO" id="GO:0042866">
    <property type="term" value="P:pyruvate biosynthetic process"/>
    <property type="evidence" value="ECO:0007669"/>
    <property type="project" value="UniProtKB-UniRule"/>
</dbReference>
<name>A0A1H6DEI2_9GAMM</name>
<dbReference type="UniPathway" id="UPA00232"/>
<dbReference type="SUPFAM" id="SSF64288">
    <property type="entry name" value="Chorismate lyase-like"/>
    <property type="match status" value="1"/>
</dbReference>
<keyword evidence="1 4" id="KW-0963">Cytoplasm</keyword>
<sequence>MKANRPQPETARHWRQLKQPIWAPRHLRRWLTDHGSLTRLLKRASKGRFSVRVVRQGYHRPGPAEAAALRLRSRQQALIREVYLCGAGEPWVYARTVIPVTTLSGSHRTLKLIGSRSLGSLLFRDPSMQRQPLQIARLNEGLWARRSVFHLERKPLLVCEVFLPSLEHIQYPAC</sequence>
<comment type="similarity">
    <text evidence="4">Belongs to the UbiC family.</text>
</comment>
<dbReference type="PANTHER" id="PTHR38683">
    <property type="entry name" value="CHORISMATE PYRUVATE-LYASE"/>
    <property type="match status" value="1"/>
</dbReference>
<dbReference type="GO" id="GO:0005829">
    <property type="term" value="C:cytosol"/>
    <property type="evidence" value="ECO:0007669"/>
    <property type="project" value="TreeGrafter"/>
</dbReference>
<keyword evidence="4" id="KW-0670">Pyruvate</keyword>
<comment type="pathway">
    <text evidence="4">Cofactor biosynthesis; ubiquinone biosynthesis.</text>
</comment>
<dbReference type="PANTHER" id="PTHR38683:SF1">
    <property type="entry name" value="CHORISMATE PYRUVATE-LYASE"/>
    <property type="match status" value="1"/>
</dbReference>
<comment type="caution">
    <text evidence="4">Lacks conserved residue(s) required for the propagation of feature annotation.</text>
</comment>
<comment type="catalytic activity">
    <reaction evidence="4">
        <text>chorismate = 4-hydroxybenzoate + pyruvate</text>
        <dbReference type="Rhea" id="RHEA:16505"/>
        <dbReference type="ChEBI" id="CHEBI:15361"/>
        <dbReference type="ChEBI" id="CHEBI:17879"/>
        <dbReference type="ChEBI" id="CHEBI:29748"/>
        <dbReference type="EC" id="4.1.3.40"/>
    </reaction>
</comment>
<evidence type="ECO:0000256" key="2">
    <source>
        <dbReference type="ARBA" id="ARBA00022688"/>
    </source>
</evidence>
<proteinExistence type="inferred from homology"/>
<feature type="binding site" evidence="4">
    <location>
        <position position="160"/>
    </location>
    <ligand>
        <name>substrate</name>
    </ligand>
</feature>
<feature type="binding site" evidence="4">
    <location>
        <position position="80"/>
    </location>
    <ligand>
        <name>substrate</name>
    </ligand>
</feature>
<gene>
    <name evidence="4" type="primary">ubiC</name>
    <name evidence="5" type="ORF">SAMN05444390_10635</name>
</gene>
<accession>A0A1H6DEI2</accession>
<evidence type="ECO:0000256" key="4">
    <source>
        <dbReference type="HAMAP-Rule" id="MF_01632"/>
    </source>
</evidence>
<dbReference type="EC" id="4.1.3.40" evidence="4"/>
<dbReference type="Pfam" id="PF04345">
    <property type="entry name" value="Chor_lyase"/>
    <property type="match status" value="1"/>
</dbReference>